<gene>
    <name evidence="1" type="ORF">GMARGA_LOCUS37128</name>
</gene>
<protein>
    <submittedName>
        <fullName evidence="1">44721_t:CDS:1</fullName>
    </submittedName>
</protein>
<comment type="caution">
    <text evidence="1">The sequence shown here is derived from an EMBL/GenBank/DDBJ whole genome shotgun (WGS) entry which is preliminary data.</text>
</comment>
<name>A0ABN7X000_GIGMA</name>
<reference evidence="1 2" key="1">
    <citation type="submission" date="2021-06" db="EMBL/GenBank/DDBJ databases">
        <authorList>
            <person name="Kallberg Y."/>
            <person name="Tangrot J."/>
            <person name="Rosling A."/>
        </authorList>
    </citation>
    <scope>NUCLEOTIDE SEQUENCE [LARGE SCALE GENOMIC DNA]</scope>
    <source>
        <strain evidence="1 2">120-4 pot B 10/14</strain>
    </source>
</reference>
<evidence type="ECO:0000313" key="1">
    <source>
        <dbReference type="EMBL" id="CAG8844486.1"/>
    </source>
</evidence>
<keyword evidence="2" id="KW-1185">Reference proteome</keyword>
<accession>A0ABN7X000</accession>
<evidence type="ECO:0000313" key="2">
    <source>
        <dbReference type="Proteomes" id="UP000789901"/>
    </source>
</evidence>
<organism evidence="1 2">
    <name type="scientific">Gigaspora margarita</name>
    <dbReference type="NCBI Taxonomy" id="4874"/>
    <lineage>
        <taxon>Eukaryota</taxon>
        <taxon>Fungi</taxon>
        <taxon>Fungi incertae sedis</taxon>
        <taxon>Mucoromycota</taxon>
        <taxon>Glomeromycotina</taxon>
        <taxon>Glomeromycetes</taxon>
        <taxon>Diversisporales</taxon>
        <taxon>Gigasporaceae</taxon>
        <taxon>Gigaspora</taxon>
    </lineage>
</organism>
<dbReference type="EMBL" id="CAJVQB010076175">
    <property type="protein sequence ID" value="CAG8844486.1"/>
    <property type="molecule type" value="Genomic_DNA"/>
</dbReference>
<feature type="non-terminal residue" evidence="1">
    <location>
        <position position="1"/>
    </location>
</feature>
<sequence>FGLISPWGFVQKLKPFRNEYGKRLSSFVMDSQSDKFDTEEKSDTKEHEISSILKRLENLEKSDRFNKEYMIDVSFLSFAKTDTSLANNSSSTLM</sequence>
<dbReference type="Proteomes" id="UP000789901">
    <property type="component" value="Unassembled WGS sequence"/>
</dbReference>
<proteinExistence type="predicted"/>